<name>A0A951USG4_9CYAN</name>
<dbReference type="EMBL" id="JAHHHD010000082">
    <property type="protein sequence ID" value="MBW4662528.1"/>
    <property type="molecule type" value="Genomic_DNA"/>
</dbReference>
<reference evidence="2" key="1">
    <citation type="submission" date="2021-05" db="EMBL/GenBank/DDBJ databases">
        <authorList>
            <person name="Pietrasiak N."/>
            <person name="Ward R."/>
            <person name="Stajich J.E."/>
            <person name="Kurbessoian T."/>
        </authorList>
    </citation>
    <scope>NUCLEOTIDE SEQUENCE</scope>
    <source>
        <strain evidence="2">UHER 2000/2452</strain>
    </source>
</reference>
<organism evidence="2 3">
    <name type="scientific">Drouetiella hepatica Uher 2000/2452</name>
    <dbReference type="NCBI Taxonomy" id="904376"/>
    <lineage>
        <taxon>Bacteria</taxon>
        <taxon>Bacillati</taxon>
        <taxon>Cyanobacteriota</taxon>
        <taxon>Cyanophyceae</taxon>
        <taxon>Oculatellales</taxon>
        <taxon>Oculatellaceae</taxon>
        <taxon>Drouetiella</taxon>
    </lineage>
</organism>
<evidence type="ECO:0000313" key="2">
    <source>
        <dbReference type="EMBL" id="MBW4662528.1"/>
    </source>
</evidence>
<proteinExistence type="predicted"/>
<keyword evidence="1" id="KW-0472">Membrane</keyword>
<dbReference type="AlphaFoldDB" id="A0A951USG4"/>
<dbReference type="InterPro" id="IPR036259">
    <property type="entry name" value="MFS_trans_sf"/>
</dbReference>
<evidence type="ECO:0000313" key="3">
    <source>
        <dbReference type="Proteomes" id="UP000757435"/>
    </source>
</evidence>
<dbReference type="Proteomes" id="UP000757435">
    <property type="component" value="Unassembled WGS sequence"/>
</dbReference>
<dbReference type="SUPFAM" id="SSF103473">
    <property type="entry name" value="MFS general substrate transporter"/>
    <property type="match status" value="1"/>
</dbReference>
<reference evidence="2" key="2">
    <citation type="journal article" date="2022" name="Microbiol. Resour. Announc.">
        <title>Metagenome Sequencing to Explore Phylogenomics of Terrestrial Cyanobacteria.</title>
        <authorList>
            <person name="Ward R.D."/>
            <person name="Stajich J.E."/>
            <person name="Johansen J.R."/>
            <person name="Huntemann M."/>
            <person name="Clum A."/>
            <person name="Foster B."/>
            <person name="Foster B."/>
            <person name="Roux S."/>
            <person name="Palaniappan K."/>
            <person name="Varghese N."/>
            <person name="Mukherjee S."/>
            <person name="Reddy T.B.K."/>
            <person name="Daum C."/>
            <person name="Copeland A."/>
            <person name="Chen I.A."/>
            <person name="Ivanova N.N."/>
            <person name="Kyrpides N.C."/>
            <person name="Shapiro N."/>
            <person name="Eloe-Fadrosh E.A."/>
            <person name="Pietrasiak N."/>
        </authorList>
    </citation>
    <scope>NUCLEOTIDE SEQUENCE</scope>
    <source>
        <strain evidence="2">UHER 2000/2452</strain>
    </source>
</reference>
<feature type="transmembrane region" description="Helical" evidence="1">
    <location>
        <begin position="42"/>
        <end position="66"/>
    </location>
</feature>
<keyword evidence="1" id="KW-1133">Transmembrane helix</keyword>
<keyword evidence="1" id="KW-0812">Transmembrane</keyword>
<gene>
    <name evidence="2" type="ORF">KME15_28110</name>
</gene>
<feature type="transmembrane region" description="Helical" evidence="1">
    <location>
        <begin position="12"/>
        <end position="36"/>
    </location>
</feature>
<protein>
    <submittedName>
        <fullName evidence="2">MFS transporter</fullName>
    </submittedName>
</protein>
<evidence type="ECO:0000256" key="1">
    <source>
        <dbReference type="SAM" id="Phobius"/>
    </source>
</evidence>
<comment type="caution">
    <text evidence="2">The sequence shown here is derived from an EMBL/GenBank/DDBJ whole genome shotgun (WGS) entry which is preliminary data.</text>
</comment>
<sequence length="115" mass="12702">MQHPLQNVNFRLLWLGQSLILCAAQFWLVALTWLVLQKTGSGTAIGTVLLAAAVPRALLTLVGGAISDRHSVVVMGLRWLQTILRRRLNPPENWTLVTGDMQQPLLAEVRIIVAT</sequence>
<dbReference type="Gene3D" id="1.20.1250.20">
    <property type="entry name" value="MFS general substrate transporter like domains"/>
    <property type="match status" value="1"/>
</dbReference>
<accession>A0A951USG4</accession>